<feature type="domain" description="HNH nuclease" evidence="2">
    <location>
        <begin position="222"/>
        <end position="272"/>
    </location>
</feature>
<evidence type="ECO:0000259" key="2">
    <source>
        <dbReference type="SMART" id="SM00507"/>
    </source>
</evidence>
<dbReference type="Pfam" id="PF01844">
    <property type="entry name" value="HNH"/>
    <property type="match status" value="1"/>
</dbReference>
<dbReference type="SMART" id="SM00507">
    <property type="entry name" value="HNHc"/>
    <property type="match status" value="1"/>
</dbReference>
<proteinExistence type="predicted"/>
<dbReference type="Gene3D" id="1.10.30.50">
    <property type="match status" value="1"/>
</dbReference>
<gene>
    <name evidence="3" type="ORF">HDA39_005223</name>
</gene>
<accession>A0A7W9JA91</accession>
<evidence type="ECO:0000256" key="1">
    <source>
        <dbReference type="SAM" id="MobiDB-lite"/>
    </source>
</evidence>
<dbReference type="CDD" id="cd00085">
    <property type="entry name" value="HNHc"/>
    <property type="match status" value="1"/>
</dbReference>
<evidence type="ECO:0000313" key="3">
    <source>
        <dbReference type="EMBL" id="MBB5838489.1"/>
    </source>
</evidence>
<dbReference type="InterPro" id="IPR003615">
    <property type="entry name" value="HNH_nuc"/>
</dbReference>
<dbReference type="EMBL" id="JACHMY010000001">
    <property type="protein sequence ID" value="MBB5838489.1"/>
    <property type="molecule type" value="Genomic_DNA"/>
</dbReference>
<organism evidence="3 4">
    <name type="scientific">Kribbella italica</name>
    <dbReference type="NCBI Taxonomy" id="1540520"/>
    <lineage>
        <taxon>Bacteria</taxon>
        <taxon>Bacillati</taxon>
        <taxon>Actinomycetota</taxon>
        <taxon>Actinomycetes</taxon>
        <taxon>Propionibacteriales</taxon>
        <taxon>Kribbellaceae</taxon>
        <taxon>Kribbella</taxon>
    </lineage>
</organism>
<dbReference type="GO" id="GO:0004519">
    <property type="term" value="F:endonuclease activity"/>
    <property type="evidence" value="ECO:0007669"/>
    <property type="project" value="InterPro"/>
</dbReference>
<dbReference type="GO" id="GO:0008270">
    <property type="term" value="F:zinc ion binding"/>
    <property type="evidence" value="ECO:0007669"/>
    <property type="project" value="InterPro"/>
</dbReference>
<feature type="region of interest" description="Disordered" evidence="1">
    <location>
        <begin position="171"/>
        <end position="223"/>
    </location>
</feature>
<dbReference type="InterPro" id="IPR002711">
    <property type="entry name" value="HNH"/>
</dbReference>
<feature type="region of interest" description="Disordered" evidence="1">
    <location>
        <begin position="246"/>
        <end position="293"/>
    </location>
</feature>
<comment type="caution">
    <text evidence="3">The sequence shown here is derived from an EMBL/GenBank/DDBJ whole genome shotgun (WGS) entry which is preliminary data.</text>
</comment>
<dbReference type="AlphaFoldDB" id="A0A7W9JA91"/>
<sequence>MCDPECQRKKQEEEDRRKTEKALEDQEDRAQTIPVIPPGSPGCSAANPSLCPSQPTRPADQNGGYVDRTTQTGGSADLTYQNAVTTLGSTIGSVTQTGSLGSLMTTSMNLPMICRCGGGSLVPSYAGGGGNIGLGLPPGTMGGGFAGAVGVVVVAGTGVLLIKDLSDETSDNPYVRALTGSGAAQPPDDEDDCREDPASCTPEIKPGAANGETSGKAFPPSVRKKALEENPDTCVYCRMLTGKPQVDHSIPKSRGGDATLPNAQTTCPHCNASKRDRNTPVNPPPGYTGAWPPSWWPIFR</sequence>
<reference evidence="3 4" key="1">
    <citation type="submission" date="2020-08" db="EMBL/GenBank/DDBJ databases">
        <title>Sequencing the genomes of 1000 actinobacteria strains.</title>
        <authorList>
            <person name="Klenk H.-P."/>
        </authorList>
    </citation>
    <scope>NUCLEOTIDE SEQUENCE [LARGE SCALE GENOMIC DNA]</scope>
    <source>
        <strain evidence="3 4">DSM 28967</strain>
    </source>
</reference>
<name>A0A7W9JA91_9ACTN</name>
<feature type="region of interest" description="Disordered" evidence="1">
    <location>
        <begin position="1"/>
        <end position="46"/>
    </location>
</feature>
<dbReference type="Proteomes" id="UP000549971">
    <property type="component" value="Unassembled WGS sequence"/>
</dbReference>
<protein>
    <recommendedName>
        <fullName evidence="2">HNH nuclease domain-containing protein</fullName>
    </recommendedName>
</protein>
<keyword evidence="4" id="KW-1185">Reference proteome</keyword>
<evidence type="ECO:0000313" key="4">
    <source>
        <dbReference type="Proteomes" id="UP000549971"/>
    </source>
</evidence>
<dbReference type="RefSeq" id="WP_184799317.1">
    <property type="nucleotide sequence ID" value="NZ_JACHMY010000001.1"/>
</dbReference>
<feature type="compositionally biased region" description="Basic and acidic residues" evidence="1">
    <location>
        <begin position="1"/>
        <end position="30"/>
    </location>
</feature>
<dbReference type="GO" id="GO:0003676">
    <property type="term" value="F:nucleic acid binding"/>
    <property type="evidence" value="ECO:0007669"/>
    <property type="project" value="InterPro"/>
</dbReference>